<dbReference type="Proteomes" id="UP000507470">
    <property type="component" value="Unassembled WGS sequence"/>
</dbReference>
<reference evidence="2 3" key="1">
    <citation type="submission" date="2020-06" db="EMBL/GenBank/DDBJ databases">
        <authorList>
            <person name="Li R."/>
            <person name="Bekaert M."/>
        </authorList>
    </citation>
    <scope>NUCLEOTIDE SEQUENCE [LARGE SCALE GENOMIC DNA]</scope>
    <source>
        <strain evidence="3">wild</strain>
    </source>
</reference>
<sequence length="292" mass="33869">MCAMRIQRTGCPYDVSSNATYRMKQHEKTRHWYKFKDEHKQTEEQNKKTPTRKCSEVDEPVVENDKSAQAKETPDEIQEPDDHEQNEQPEENTFTEVREELVEVSEDGVELMNEDIRLVEINGMTPTPNYLPSRITPTNLKYGRVYDYRQYGLPEDKDKEDPRHVLLCPTSTYHSSKEAILLRRLREQAGRSRIDTTTLPDGYSGLVKTERCELPDGTVYSLTSHWLPEIPVRRYKTSGSQVSTTLETCDKDVQVVPTTTISETQTEKIEEIPEKTHEDKEVNCDINACLFY</sequence>
<feature type="compositionally biased region" description="Acidic residues" evidence="1">
    <location>
        <begin position="75"/>
        <end position="90"/>
    </location>
</feature>
<gene>
    <name evidence="2" type="ORF">MCOR_56189</name>
</gene>
<feature type="compositionally biased region" description="Basic and acidic residues" evidence="1">
    <location>
        <begin position="63"/>
        <end position="74"/>
    </location>
</feature>
<proteinExistence type="predicted"/>
<evidence type="ECO:0000313" key="3">
    <source>
        <dbReference type="Proteomes" id="UP000507470"/>
    </source>
</evidence>
<keyword evidence="3" id="KW-1185">Reference proteome</keyword>
<feature type="compositionally biased region" description="Basic and acidic residues" evidence="1">
    <location>
        <begin position="34"/>
        <end position="47"/>
    </location>
</feature>
<evidence type="ECO:0000256" key="1">
    <source>
        <dbReference type="SAM" id="MobiDB-lite"/>
    </source>
</evidence>
<protein>
    <submittedName>
        <fullName evidence="2">Uncharacterized protein</fullName>
    </submittedName>
</protein>
<dbReference type="AlphaFoldDB" id="A0A6J8EUM1"/>
<organism evidence="2 3">
    <name type="scientific">Mytilus coruscus</name>
    <name type="common">Sea mussel</name>
    <dbReference type="NCBI Taxonomy" id="42192"/>
    <lineage>
        <taxon>Eukaryota</taxon>
        <taxon>Metazoa</taxon>
        <taxon>Spiralia</taxon>
        <taxon>Lophotrochozoa</taxon>
        <taxon>Mollusca</taxon>
        <taxon>Bivalvia</taxon>
        <taxon>Autobranchia</taxon>
        <taxon>Pteriomorphia</taxon>
        <taxon>Mytilida</taxon>
        <taxon>Mytiloidea</taxon>
        <taxon>Mytilidae</taxon>
        <taxon>Mytilinae</taxon>
        <taxon>Mytilus</taxon>
    </lineage>
</organism>
<dbReference type="EMBL" id="CACVKT020009997">
    <property type="protein sequence ID" value="CAC5424268.1"/>
    <property type="molecule type" value="Genomic_DNA"/>
</dbReference>
<feature type="region of interest" description="Disordered" evidence="1">
    <location>
        <begin position="32"/>
        <end position="95"/>
    </location>
</feature>
<name>A0A6J8EUM1_MYTCO</name>
<accession>A0A6J8EUM1</accession>
<evidence type="ECO:0000313" key="2">
    <source>
        <dbReference type="EMBL" id="CAC5424268.1"/>
    </source>
</evidence>